<protein>
    <submittedName>
        <fullName evidence="2">Uncharacterized protein</fullName>
    </submittedName>
</protein>
<dbReference type="AlphaFoldDB" id="A0AAV6IMQ6"/>
<dbReference type="EMBL" id="JACTNZ010000010">
    <property type="protein sequence ID" value="KAG5529747.1"/>
    <property type="molecule type" value="Genomic_DNA"/>
</dbReference>
<evidence type="ECO:0000256" key="1">
    <source>
        <dbReference type="SAM" id="MobiDB-lite"/>
    </source>
</evidence>
<dbReference type="Proteomes" id="UP000823749">
    <property type="component" value="Chromosome 10"/>
</dbReference>
<sequence>MPTQIDSRAAIYSDGVESRGEEREEEDRKLGEKREALYQIHNDLITTKEGLNRGFWARVFSSR</sequence>
<evidence type="ECO:0000313" key="3">
    <source>
        <dbReference type="Proteomes" id="UP000823749"/>
    </source>
</evidence>
<comment type="caution">
    <text evidence="2">The sequence shown here is derived from an EMBL/GenBank/DDBJ whole genome shotgun (WGS) entry which is preliminary data.</text>
</comment>
<feature type="region of interest" description="Disordered" evidence="1">
    <location>
        <begin position="1"/>
        <end position="30"/>
    </location>
</feature>
<reference evidence="2" key="1">
    <citation type="submission" date="2020-08" db="EMBL/GenBank/DDBJ databases">
        <title>Plant Genome Project.</title>
        <authorList>
            <person name="Zhang R.-G."/>
        </authorList>
    </citation>
    <scope>NUCLEOTIDE SEQUENCE</scope>
    <source>
        <strain evidence="2">WSP0</strain>
        <tissue evidence="2">Leaf</tissue>
    </source>
</reference>
<name>A0AAV6IMQ6_9ERIC</name>
<evidence type="ECO:0000313" key="2">
    <source>
        <dbReference type="EMBL" id="KAG5529747.1"/>
    </source>
</evidence>
<feature type="compositionally biased region" description="Basic and acidic residues" evidence="1">
    <location>
        <begin position="16"/>
        <end position="30"/>
    </location>
</feature>
<accession>A0AAV6IMQ6</accession>
<proteinExistence type="predicted"/>
<keyword evidence="3" id="KW-1185">Reference proteome</keyword>
<organism evidence="2 3">
    <name type="scientific">Rhododendron griersonianum</name>
    <dbReference type="NCBI Taxonomy" id="479676"/>
    <lineage>
        <taxon>Eukaryota</taxon>
        <taxon>Viridiplantae</taxon>
        <taxon>Streptophyta</taxon>
        <taxon>Embryophyta</taxon>
        <taxon>Tracheophyta</taxon>
        <taxon>Spermatophyta</taxon>
        <taxon>Magnoliopsida</taxon>
        <taxon>eudicotyledons</taxon>
        <taxon>Gunneridae</taxon>
        <taxon>Pentapetalae</taxon>
        <taxon>asterids</taxon>
        <taxon>Ericales</taxon>
        <taxon>Ericaceae</taxon>
        <taxon>Ericoideae</taxon>
        <taxon>Rhodoreae</taxon>
        <taxon>Rhododendron</taxon>
    </lineage>
</organism>
<gene>
    <name evidence="2" type="ORF">RHGRI_030208</name>
</gene>